<evidence type="ECO:0000313" key="3">
    <source>
        <dbReference type="Proteomes" id="UP001256400"/>
    </source>
</evidence>
<keyword evidence="2" id="KW-0032">Aminotransferase</keyword>
<dbReference type="Gene3D" id="3.60.120.10">
    <property type="entry name" value="Anthranilate synthase"/>
    <property type="match status" value="1"/>
</dbReference>
<dbReference type="PANTHER" id="PTHR11236:SF50">
    <property type="entry name" value="AMINODEOXYCHORISMATE SYNTHASE COMPONENT 1"/>
    <property type="match status" value="1"/>
</dbReference>
<evidence type="ECO:0000259" key="1">
    <source>
        <dbReference type="Pfam" id="PF00425"/>
    </source>
</evidence>
<dbReference type="EC" id="2.6.1.85" evidence="2"/>
<dbReference type="Proteomes" id="UP001256400">
    <property type="component" value="Chromosome"/>
</dbReference>
<organism evidence="2 3">
    <name type="scientific">Acinetobacter soli</name>
    <dbReference type="NCBI Taxonomy" id="487316"/>
    <lineage>
        <taxon>Bacteria</taxon>
        <taxon>Pseudomonadati</taxon>
        <taxon>Pseudomonadota</taxon>
        <taxon>Gammaproteobacteria</taxon>
        <taxon>Moraxellales</taxon>
        <taxon>Moraxellaceae</taxon>
        <taxon>Acinetobacter</taxon>
    </lineage>
</organism>
<accession>A0AB38YX80</accession>
<dbReference type="GO" id="GO:0046820">
    <property type="term" value="F:4-amino-4-deoxychorismate synthase activity"/>
    <property type="evidence" value="ECO:0007669"/>
    <property type="project" value="UniProtKB-EC"/>
</dbReference>
<dbReference type="GO" id="GO:0000162">
    <property type="term" value="P:L-tryptophan biosynthetic process"/>
    <property type="evidence" value="ECO:0007669"/>
    <property type="project" value="TreeGrafter"/>
</dbReference>
<dbReference type="InterPro" id="IPR019999">
    <property type="entry name" value="Anth_synth_I-like"/>
</dbReference>
<dbReference type="InterPro" id="IPR005802">
    <property type="entry name" value="ADC_synth_comp_1"/>
</dbReference>
<dbReference type="AlphaFoldDB" id="A0AB38YX80"/>
<name>A0AB38YX80_9GAMM</name>
<sequence length="490" mass="55996">MLRNFCHFADKWQASLCAFKLCSKIEFLLICSFLGDFSVRYIQKLPLPVPSIQHILTQLHASTGLVFLNNHNSPIIAFHPEAYAIYQHDEYRFYQRDAFTNYHLNHDYKNLNDFIQFDPTASASSDLGFQGGYIGFIGYDIAASQDVCVKHAVQPALYIGLYRTYLCQHADGWYFYSDAEQPEQHYNWLIDQLSQTLASSIQPLRLHHSFRPRWSKSEYLNAFHKIQDYIKAGDCYQINLTQEFQTCCEGELLSKADQLWTLTNAPYAGYLKLDDFELLSCSPELFIEFEANRSLKTRPIKGTMPRYKDLEQDEKSKQQLKSSVKDQAENVMIVDLLRNDFSVHAETGSVKTTKLFEIESFNQVHHMVSEITAQLKKDANPFDVLRSALPGGSITGAPKIRAMQIIEELEQAPRGAYCGSLGYFNLDGTGSWNILIRTIQKYQDMLSVWAGGGITIASDAEAEYQECLDKVSAMLNLINTWQSHTDDYAE</sequence>
<keyword evidence="2" id="KW-0808">Transferase</keyword>
<dbReference type="GO" id="GO:0009396">
    <property type="term" value="P:folic acid-containing compound biosynthetic process"/>
    <property type="evidence" value="ECO:0007669"/>
    <property type="project" value="InterPro"/>
</dbReference>
<dbReference type="InterPro" id="IPR015890">
    <property type="entry name" value="Chorismate_C"/>
</dbReference>
<reference evidence="2" key="1">
    <citation type="submission" date="2023-09" db="EMBL/GenBank/DDBJ databases">
        <title>Acinetobacter soli.</title>
        <authorList>
            <person name="Kim B."/>
            <person name="Kim D."/>
            <person name="Park D."/>
        </authorList>
    </citation>
    <scope>NUCLEOTIDE SEQUENCE</scope>
    <source>
        <strain evidence="2">2023.05</strain>
    </source>
</reference>
<proteinExistence type="predicted"/>
<protein>
    <submittedName>
        <fullName evidence="2">Aminodeoxychorismate synthase component I</fullName>
        <ecNumber evidence="2">2.6.1.85</ecNumber>
    </submittedName>
</protein>
<dbReference type="SUPFAM" id="SSF56322">
    <property type="entry name" value="ADC synthase"/>
    <property type="match status" value="1"/>
</dbReference>
<dbReference type="PANTHER" id="PTHR11236">
    <property type="entry name" value="AMINOBENZOATE/ANTHRANILATE SYNTHASE"/>
    <property type="match status" value="1"/>
</dbReference>
<gene>
    <name evidence="2" type="primary">pabB</name>
    <name evidence="2" type="ORF">RHP80_01390</name>
</gene>
<dbReference type="NCBIfam" id="TIGR00553">
    <property type="entry name" value="pabB"/>
    <property type="match status" value="1"/>
</dbReference>
<dbReference type="PRINTS" id="PR00095">
    <property type="entry name" value="ANTSNTHASEI"/>
</dbReference>
<dbReference type="Pfam" id="PF00425">
    <property type="entry name" value="Chorismate_bind"/>
    <property type="match status" value="1"/>
</dbReference>
<evidence type="ECO:0000313" key="2">
    <source>
        <dbReference type="EMBL" id="WND05854.1"/>
    </source>
</evidence>
<feature type="domain" description="Chorismate-utilising enzyme C-terminal" evidence="1">
    <location>
        <begin position="216"/>
        <end position="470"/>
    </location>
</feature>
<dbReference type="EMBL" id="CP134206">
    <property type="protein sequence ID" value="WND05854.1"/>
    <property type="molecule type" value="Genomic_DNA"/>
</dbReference>
<dbReference type="InterPro" id="IPR005801">
    <property type="entry name" value="ADC_synthase"/>
</dbReference>